<feature type="signal peptide" evidence="1">
    <location>
        <begin position="1"/>
        <end position="27"/>
    </location>
</feature>
<proteinExistence type="predicted"/>
<feature type="chain" id="PRO_5007165389" evidence="1">
    <location>
        <begin position="28"/>
        <end position="209"/>
    </location>
</feature>
<keyword evidence="3" id="KW-1185">Reference proteome</keyword>
<reference evidence="2 3" key="1">
    <citation type="submission" date="2015-11" db="EMBL/GenBank/DDBJ databases">
        <title>Draft Genome Sequence of the Strain BR 10303 (Bradyrhizobium sp.) isolated from nodules of Centrolobium paraense.</title>
        <authorList>
            <person name="Zelli J.E."/>
            <person name="Simoes-Araujo J.L."/>
            <person name="Barauna A.C."/>
            <person name="Silva K."/>
        </authorList>
    </citation>
    <scope>NUCLEOTIDE SEQUENCE [LARGE SCALE GENOMIC DNA]</scope>
    <source>
        <strain evidence="2 3">BR 10303</strain>
    </source>
</reference>
<evidence type="ECO:0000313" key="3">
    <source>
        <dbReference type="Proteomes" id="UP000057737"/>
    </source>
</evidence>
<keyword evidence="1" id="KW-0732">Signal</keyword>
<evidence type="ECO:0000313" key="2">
    <source>
        <dbReference type="EMBL" id="KWV49926.1"/>
    </source>
</evidence>
<dbReference type="OrthoDB" id="6159094at2"/>
<organism evidence="2 3">
    <name type="scientific">Bradyrhizobium macuxiense</name>
    <dbReference type="NCBI Taxonomy" id="1755647"/>
    <lineage>
        <taxon>Bacteria</taxon>
        <taxon>Pseudomonadati</taxon>
        <taxon>Pseudomonadota</taxon>
        <taxon>Alphaproteobacteria</taxon>
        <taxon>Hyphomicrobiales</taxon>
        <taxon>Nitrobacteraceae</taxon>
        <taxon>Bradyrhizobium</taxon>
    </lineage>
</organism>
<evidence type="ECO:0000256" key="1">
    <source>
        <dbReference type="SAM" id="SignalP"/>
    </source>
</evidence>
<dbReference type="Proteomes" id="UP000057737">
    <property type="component" value="Unassembled WGS sequence"/>
</dbReference>
<dbReference type="EMBL" id="LNCU01000098">
    <property type="protein sequence ID" value="KWV49926.1"/>
    <property type="molecule type" value="Genomic_DNA"/>
</dbReference>
<accession>A0A120FK09</accession>
<sequence>MRWQSTIGQVALGALLAAALSSQAARAVDPRYPDWPCAQAKVPEISIAAVWAGPPLDDAETKWKDDPKISALVTKLSARRFPIEDAQKEITSFLSAAAADKTNAGKLLFAGLFDTLNAQRASVMNGLERVMRKQRAAAEKIRDDTLALQALQDATPPDQAKVDALGNQLTWETRIFEDRRHVVKYVCEVPTTIDQRLFALSRAIQQELD</sequence>
<gene>
    <name evidence="2" type="ORF">AS156_15520</name>
</gene>
<protein>
    <submittedName>
        <fullName evidence="2">Uncharacterized protein</fullName>
    </submittedName>
</protein>
<dbReference type="AlphaFoldDB" id="A0A120FK09"/>
<name>A0A120FK09_9BRAD</name>
<dbReference type="RefSeq" id="WP_066512229.1">
    <property type="nucleotide sequence ID" value="NZ_LNCU01000098.1"/>
</dbReference>
<comment type="caution">
    <text evidence="2">The sequence shown here is derived from an EMBL/GenBank/DDBJ whole genome shotgun (WGS) entry which is preliminary data.</text>
</comment>